<reference evidence="3 4" key="1">
    <citation type="submission" date="2016-08" db="EMBL/GenBank/DDBJ databases">
        <title>Genome of Bacillus solimangrovi GH2-4.</title>
        <authorList>
            <person name="Lim S."/>
            <person name="Kim B.-C."/>
        </authorList>
    </citation>
    <scope>NUCLEOTIDE SEQUENCE [LARGE SCALE GENOMIC DNA]</scope>
    <source>
        <strain evidence="3 4">GH2-4</strain>
    </source>
</reference>
<feature type="region of interest" description="Disordered" evidence="2">
    <location>
        <begin position="39"/>
        <end position="59"/>
    </location>
</feature>
<dbReference type="PROSITE" id="PS51257">
    <property type="entry name" value="PROKAR_LIPOPROTEIN"/>
    <property type="match status" value="1"/>
</dbReference>
<dbReference type="AlphaFoldDB" id="A0A1E5LBV2"/>
<evidence type="ECO:0000313" key="4">
    <source>
        <dbReference type="Proteomes" id="UP000095209"/>
    </source>
</evidence>
<sequence>MKRTLRNKVVIGVIAGSMILSGCGNVETAETSEMIIDESTNGMKRNQSKGEMGQRNQGEKLTEIINEYAPELLEEYESVMNERKQLAQNGNVEQAEQRSRMNPMSDELKQAIESEDEEQIKQELTNLIADMKLQVEEMNQDNN</sequence>
<evidence type="ECO:0000256" key="2">
    <source>
        <dbReference type="SAM" id="MobiDB-lite"/>
    </source>
</evidence>
<organism evidence="3 4">
    <name type="scientific">Bacillus solimangrovi</name>
    <dbReference type="NCBI Taxonomy" id="1305675"/>
    <lineage>
        <taxon>Bacteria</taxon>
        <taxon>Bacillati</taxon>
        <taxon>Bacillota</taxon>
        <taxon>Bacilli</taxon>
        <taxon>Bacillales</taxon>
        <taxon>Bacillaceae</taxon>
        <taxon>Bacillus</taxon>
    </lineage>
</organism>
<evidence type="ECO:0000313" key="3">
    <source>
        <dbReference type="EMBL" id="OEH91567.1"/>
    </source>
</evidence>
<dbReference type="RefSeq" id="WP_069718305.1">
    <property type="nucleotide sequence ID" value="NZ_MJEH01000055.1"/>
</dbReference>
<dbReference type="EMBL" id="MJEH01000055">
    <property type="protein sequence ID" value="OEH91567.1"/>
    <property type="molecule type" value="Genomic_DNA"/>
</dbReference>
<name>A0A1E5LBV2_9BACI</name>
<evidence type="ECO:0000256" key="1">
    <source>
        <dbReference type="SAM" id="Coils"/>
    </source>
</evidence>
<accession>A0A1E5LBV2</accession>
<dbReference type="Proteomes" id="UP000095209">
    <property type="component" value="Unassembled WGS sequence"/>
</dbReference>
<protein>
    <recommendedName>
        <fullName evidence="5">Lipoprotein</fullName>
    </recommendedName>
</protein>
<proteinExistence type="predicted"/>
<keyword evidence="4" id="KW-1185">Reference proteome</keyword>
<comment type="caution">
    <text evidence="3">The sequence shown here is derived from an EMBL/GenBank/DDBJ whole genome shotgun (WGS) entry which is preliminary data.</text>
</comment>
<gene>
    <name evidence="3" type="ORF">BFG57_04115</name>
</gene>
<keyword evidence="1" id="KW-0175">Coiled coil</keyword>
<feature type="coiled-coil region" evidence="1">
    <location>
        <begin position="114"/>
        <end position="141"/>
    </location>
</feature>
<dbReference type="STRING" id="1305675.BFG57_04115"/>
<evidence type="ECO:0008006" key="5">
    <source>
        <dbReference type="Google" id="ProtNLM"/>
    </source>
</evidence>